<evidence type="ECO:0000256" key="2">
    <source>
        <dbReference type="ARBA" id="ARBA00010792"/>
    </source>
</evidence>
<organism evidence="9 10">
    <name type="scientific">Nocardia macrotermitis</name>
    <dbReference type="NCBI Taxonomy" id="2585198"/>
    <lineage>
        <taxon>Bacteria</taxon>
        <taxon>Bacillati</taxon>
        <taxon>Actinomycetota</taxon>
        <taxon>Actinomycetes</taxon>
        <taxon>Mycobacteriales</taxon>
        <taxon>Nocardiaceae</taxon>
        <taxon>Nocardia</taxon>
    </lineage>
</organism>
<dbReference type="PANTHER" id="PTHR42709:SF6">
    <property type="entry name" value="UNDECAPRENYL PHOSPHATE TRANSPORTER A"/>
    <property type="match status" value="1"/>
</dbReference>
<evidence type="ECO:0000256" key="6">
    <source>
        <dbReference type="ARBA" id="ARBA00023136"/>
    </source>
</evidence>
<comment type="similarity">
    <text evidence="2">Belongs to the DedA family.</text>
</comment>
<evidence type="ECO:0000259" key="8">
    <source>
        <dbReference type="Pfam" id="PF09335"/>
    </source>
</evidence>
<dbReference type="OrthoDB" id="3693767at2"/>
<evidence type="ECO:0000256" key="1">
    <source>
        <dbReference type="ARBA" id="ARBA00004651"/>
    </source>
</evidence>
<keyword evidence="4 7" id="KW-0812">Transmembrane</keyword>
<dbReference type="EMBL" id="WEGK01000001">
    <property type="protein sequence ID" value="MQY17622.1"/>
    <property type="molecule type" value="Genomic_DNA"/>
</dbReference>
<proteinExistence type="inferred from homology"/>
<evidence type="ECO:0000313" key="9">
    <source>
        <dbReference type="EMBL" id="MQY17622.1"/>
    </source>
</evidence>
<feature type="transmembrane region" description="Helical" evidence="7">
    <location>
        <begin position="156"/>
        <end position="178"/>
    </location>
</feature>
<keyword evidence="6 7" id="KW-0472">Membrane</keyword>
<comment type="caution">
    <text evidence="9">The sequence shown here is derived from an EMBL/GenBank/DDBJ whole genome shotgun (WGS) entry which is preliminary data.</text>
</comment>
<feature type="transmembrane region" description="Helical" evidence="7">
    <location>
        <begin position="130"/>
        <end position="150"/>
    </location>
</feature>
<evidence type="ECO:0000256" key="7">
    <source>
        <dbReference type="SAM" id="Phobius"/>
    </source>
</evidence>
<comment type="subcellular location">
    <subcellularLocation>
        <location evidence="1">Cell membrane</location>
        <topology evidence="1">Multi-pass membrane protein</topology>
    </subcellularLocation>
</comment>
<name>A0A7K0CXF2_9NOCA</name>
<dbReference type="Proteomes" id="UP000438448">
    <property type="component" value="Unassembled WGS sequence"/>
</dbReference>
<evidence type="ECO:0000256" key="3">
    <source>
        <dbReference type="ARBA" id="ARBA00022475"/>
    </source>
</evidence>
<keyword evidence="3" id="KW-1003">Cell membrane</keyword>
<dbReference type="InterPro" id="IPR051311">
    <property type="entry name" value="DedA_domain"/>
</dbReference>
<keyword evidence="10" id="KW-1185">Reference proteome</keyword>
<gene>
    <name evidence="9" type="ORF">NRB20_06860</name>
</gene>
<evidence type="ECO:0000256" key="5">
    <source>
        <dbReference type="ARBA" id="ARBA00022989"/>
    </source>
</evidence>
<accession>A0A7K0CXF2</accession>
<sequence>MLIIMTLAALITAFVVAVVPVAPTEPTLVGLGALAAVTHASPIGVILIATLGCSISDHLFYAAGRWGGTRLLGPLARGRATARVTTWLLERAERYGAAAFIGGRWLPAGGTAGAALAGTLGWRLRRFTPASLLGSLLWSCYATALGYLGSTVTGNPLAGLGISLIIAIGVGLVARLVLHRQTAGEPVPTHAEAEPPTIAPAAPVLLAA</sequence>
<dbReference type="InterPro" id="IPR032816">
    <property type="entry name" value="VTT_dom"/>
</dbReference>
<protein>
    <recommendedName>
        <fullName evidence="8">VTT domain-containing protein</fullName>
    </recommendedName>
</protein>
<feature type="transmembrane region" description="Helical" evidence="7">
    <location>
        <begin position="33"/>
        <end position="55"/>
    </location>
</feature>
<dbReference type="PANTHER" id="PTHR42709">
    <property type="entry name" value="ALKALINE PHOSPHATASE LIKE PROTEIN"/>
    <property type="match status" value="1"/>
</dbReference>
<keyword evidence="5 7" id="KW-1133">Transmembrane helix</keyword>
<dbReference type="Pfam" id="PF09335">
    <property type="entry name" value="VTT_dom"/>
    <property type="match status" value="1"/>
</dbReference>
<dbReference type="GO" id="GO:0005886">
    <property type="term" value="C:plasma membrane"/>
    <property type="evidence" value="ECO:0007669"/>
    <property type="project" value="UniProtKB-SubCell"/>
</dbReference>
<evidence type="ECO:0000313" key="10">
    <source>
        <dbReference type="Proteomes" id="UP000438448"/>
    </source>
</evidence>
<evidence type="ECO:0000256" key="4">
    <source>
        <dbReference type="ARBA" id="ARBA00022692"/>
    </source>
</evidence>
<feature type="domain" description="VTT" evidence="8">
    <location>
        <begin position="23"/>
        <end position="147"/>
    </location>
</feature>
<dbReference type="AlphaFoldDB" id="A0A7K0CXF2"/>
<reference evidence="9 10" key="1">
    <citation type="submission" date="2019-10" db="EMBL/GenBank/DDBJ databases">
        <title>Nocardia macrotermitis sp. nov. and Nocardia aurantia sp. nov., isolated from the gut of fungus growing-termite Macrotermes natalensis.</title>
        <authorList>
            <person name="Benndorf R."/>
            <person name="Schwitalla J."/>
            <person name="Martin K."/>
            <person name="De Beer W."/>
            <person name="Kaster A.-K."/>
            <person name="Vollmers J."/>
            <person name="Poulsen M."/>
            <person name="Beemelmanns C."/>
        </authorList>
    </citation>
    <scope>NUCLEOTIDE SEQUENCE [LARGE SCALE GENOMIC DNA]</scope>
    <source>
        <strain evidence="9 10">RB20</strain>
    </source>
</reference>